<dbReference type="InterPro" id="IPR007803">
    <property type="entry name" value="Asp/Arg/Pro-Hydrxlase"/>
</dbReference>
<evidence type="ECO:0000256" key="1">
    <source>
        <dbReference type="ARBA" id="ARBA00007730"/>
    </source>
</evidence>
<dbReference type="InterPro" id="IPR011990">
    <property type="entry name" value="TPR-like_helical_dom_sf"/>
</dbReference>
<keyword evidence="2" id="KW-0223">Dioxygenase</keyword>
<evidence type="ECO:0000313" key="6">
    <source>
        <dbReference type="Proteomes" id="UP000295399"/>
    </source>
</evidence>
<dbReference type="OrthoDB" id="21665at2"/>
<sequence length="389" mass="42341">MGRTVERSGMTRDEAFAALRRGDFRAAKQGLEVLAAATPSDVGVWMALAVAAQNLSDCALALTAVAHVLDLQPRNVAALLLKADLLAADGAPREAAAFYNAAVRVAPPPDRQSPAMARELARARDAADAARRRYEQGLHDALAAAGFLDDPRYRQAHDILVGRAQVHVQQPLFFYFPGLPQRQVYDRAAFDWVPGLEAATASIAAEAEALLGDTAAFRPYMHAGDGPRLTDSPLLDNPDWSACYLIERGRVVEDNARRCPATMAALAGLPLCKVDGNMPSVLFSLLRPGTRIEPHHGLFNTRLICHLPLIVPAGGEDGKLGLRVGNTVCQWRRGETIIFDDSIEHEAWNETEAPRVVLLFDIWRPELTDRDRAFVARVFEASGMAQISA</sequence>
<dbReference type="Proteomes" id="UP000295399">
    <property type="component" value="Unassembled WGS sequence"/>
</dbReference>
<evidence type="ECO:0000313" key="5">
    <source>
        <dbReference type="EMBL" id="TCP35410.1"/>
    </source>
</evidence>
<dbReference type="Gene3D" id="2.60.120.330">
    <property type="entry name" value="B-lactam Antibiotic, Isopenicillin N Synthase, Chain"/>
    <property type="match status" value="1"/>
</dbReference>
<dbReference type="Gene3D" id="1.25.40.10">
    <property type="entry name" value="Tetratricopeptide repeat domain"/>
    <property type="match status" value="1"/>
</dbReference>
<dbReference type="GO" id="GO:0016020">
    <property type="term" value="C:membrane"/>
    <property type="evidence" value="ECO:0007669"/>
    <property type="project" value="TreeGrafter"/>
</dbReference>
<comment type="similarity">
    <text evidence="1">Belongs to the aspartyl/asparaginyl beta-hydroxylase family.</text>
</comment>
<organism evidence="5 6">
    <name type="scientific">Rhodothalassium salexigens DSM 2132</name>
    <dbReference type="NCBI Taxonomy" id="1188247"/>
    <lineage>
        <taxon>Bacteria</taxon>
        <taxon>Pseudomonadati</taxon>
        <taxon>Pseudomonadota</taxon>
        <taxon>Alphaproteobacteria</taxon>
        <taxon>Rhodothalassiales</taxon>
        <taxon>Rhodothalassiaceae</taxon>
        <taxon>Rhodothalassium</taxon>
    </lineage>
</organism>
<reference evidence="5 6" key="1">
    <citation type="submission" date="2019-03" db="EMBL/GenBank/DDBJ databases">
        <title>Genomic Encyclopedia of Type Strains, Phase IV (KMG-IV): sequencing the most valuable type-strain genomes for metagenomic binning, comparative biology and taxonomic classification.</title>
        <authorList>
            <person name="Goeker M."/>
        </authorList>
    </citation>
    <scope>NUCLEOTIDE SEQUENCE [LARGE SCALE GENOMIC DNA]</scope>
    <source>
        <strain evidence="5 6">DSM 2132</strain>
    </source>
</reference>
<dbReference type="EMBL" id="SLXO01000004">
    <property type="protein sequence ID" value="TCP35410.1"/>
    <property type="molecule type" value="Genomic_DNA"/>
</dbReference>
<dbReference type="PANTHER" id="PTHR46332:SF5">
    <property type="entry name" value="ASPARTATE BETA-HYDROXYLASE DOMAIN CONTAINING 2"/>
    <property type="match status" value="1"/>
</dbReference>
<accession>A0A4R2PIV2</accession>
<dbReference type="SUPFAM" id="SSF48452">
    <property type="entry name" value="TPR-like"/>
    <property type="match status" value="1"/>
</dbReference>
<gene>
    <name evidence="5" type="ORF">EV659_104262</name>
</gene>
<keyword evidence="3" id="KW-0560">Oxidoreductase</keyword>
<dbReference type="PANTHER" id="PTHR46332">
    <property type="entry name" value="ASPARTATE BETA-HYDROXYLASE DOMAIN-CONTAINING PROTEIN 2"/>
    <property type="match status" value="1"/>
</dbReference>
<dbReference type="Pfam" id="PF05118">
    <property type="entry name" value="Asp_Arg_Hydrox"/>
    <property type="match status" value="1"/>
</dbReference>
<feature type="domain" description="Aspartyl/asparaginy/proline hydroxylase" evidence="4">
    <location>
        <begin position="199"/>
        <end position="365"/>
    </location>
</feature>
<dbReference type="SUPFAM" id="SSF51197">
    <property type="entry name" value="Clavaminate synthase-like"/>
    <property type="match status" value="1"/>
</dbReference>
<evidence type="ECO:0000256" key="3">
    <source>
        <dbReference type="ARBA" id="ARBA00023002"/>
    </source>
</evidence>
<keyword evidence="6" id="KW-1185">Reference proteome</keyword>
<evidence type="ECO:0000256" key="2">
    <source>
        <dbReference type="ARBA" id="ARBA00022964"/>
    </source>
</evidence>
<evidence type="ECO:0000259" key="4">
    <source>
        <dbReference type="Pfam" id="PF05118"/>
    </source>
</evidence>
<protein>
    <submittedName>
        <fullName evidence="5">Aspartyl/asparaginyl beta-hydroxylase</fullName>
    </submittedName>
</protein>
<dbReference type="InParanoid" id="A0A4R2PIV2"/>
<dbReference type="AlphaFoldDB" id="A0A4R2PIV2"/>
<dbReference type="InterPro" id="IPR051821">
    <property type="entry name" value="Asp/Asn_beta-hydroxylase"/>
</dbReference>
<dbReference type="GO" id="GO:0051213">
    <property type="term" value="F:dioxygenase activity"/>
    <property type="evidence" value="ECO:0007669"/>
    <property type="project" value="UniProtKB-KW"/>
</dbReference>
<dbReference type="InterPro" id="IPR027443">
    <property type="entry name" value="IPNS-like_sf"/>
</dbReference>
<proteinExistence type="inferred from homology"/>
<comment type="caution">
    <text evidence="5">The sequence shown here is derived from an EMBL/GenBank/DDBJ whole genome shotgun (WGS) entry which is preliminary data.</text>
</comment>
<name>A0A4R2PIV2_RHOSA</name>